<reference evidence="8 10" key="1">
    <citation type="journal article" date="2015" name="Int. J. Syst. Evol. Microbiol.">
        <title>Bacillus glycinifermentans sp. nov., isolated from fermented soybean paste.</title>
        <authorList>
            <person name="Kim S.J."/>
            <person name="Dunlap C.A."/>
            <person name="Kwon S.W."/>
            <person name="Rooney A.P."/>
        </authorList>
    </citation>
    <scope>NUCLEOTIDE SEQUENCE [LARGE SCALE GENOMIC DNA]</scope>
    <source>
        <strain evidence="8 10">GO-13</strain>
    </source>
</reference>
<dbReference type="EMBL" id="LECW02000015">
    <property type="protein sequence ID" value="KRT93950.1"/>
    <property type="molecule type" value="Genomic_DNA"/>
</dbReference>
<dbReference type="FunFam" id="1.10.1200.10:FF:000005">
    <property type="entry name" value="Nonribosomal peptide synthetase 1"/>
    <property type="match status" value="3"/>
</dbReference>
<dbReference type="FunFam" id="3.30.300.30:FF:000010">
    <property type="entry name" value="Enterobactin synthetase component F"/>
    <property type="match status" value="1"/>
</dbReference>
<protein>
    <submittedName>
        <fullName evidence="8">Non-ribosomal peptide synthetase</fullName>
    </submittedName>
</protein>
<dbReference type="InterPro" id="IPR000873">
    <property type="entry name" value="AMP-dep_synth/lig_dom"/>
</dbReference>
<comment type="similarity">
    <text evidence="2">Belongs to the ATP-dependent AMP-binding enzyme family.</text>
</comment>
<dbReference type="InterPro" id="IPR006162">
    <property type="entry name" value="Ppantetheine_attach_site"/>
</dbReference>
<dbReference type="EMBL" id="JARRTL010000009">
    <property type="protein sequence ID" value="MEC0485146.1"/>
    <property type="molecule type" value="Genomic_DNA"/>
</dbReference>
<dbReference type="Pfam" id="PF13193">
    <property type="entry name" value="AMP-binding_C"/>
    <property type="match status" value="3"/>
</dbReference>
<dbReference type="PROSITE" id="PS00455">
    <property type="entry name" value="AMP_BINDING"/>
    <property type="match status" value="3"/>
</dbReference>
<evidence type="ECO:0000256" key="5">
    <source>
        <dbReference type="ARBA" id="ARBA00022737"/>
    </source>
</evidence>
<dbReference type="FunFam" id="3.30.559.30:FF:000001">
    <property type="entry name" value="Non-ribosomal peptide synthetase"/>
    <property type="match status" value="1"/>
</dbReference>
<dbReference type="GO" id="GO:0017000">
    <property type="term" value="P:antibiotic biosynthetic process"/>
    <property type="evidence" value="ECO:0007669"/>
    <property type="project" value="UniProtKB-KW"/>
</dbReference>
<dbReference type="InterPro" id="IPR045851">
    <property type="entry name" value="AMP-bd_C_sf"/>
</dbReference>
<dbReference type="FunFam" id="3.30.559.10:FF:000012">
    <property type="entry name" value="Non-ribosomal peptide synthetase"/>
    <property type="match status" value="1"/>
</dbReference>
<dbReference type="InterPro" id="IPR020845">
    <property type="entry name" value="AMP-binding_CS"/>
</dbReference>
<dbReference type="NCBIfam" id="NF003417">
    <property type="entry name" value="PRK04813.1"/>
    <property type="match status" value="3"/>
</dbReference>
<dbReference type="SUPFAM" id="SSF47336">
    <property type="entry name" value="ACP-like"/>
    <property type="match status" value="3"/>
</dbReference>
<dbReference type="Gene3D" id="1.10.1200.10">
    <property type="entry name" value="ACP-like"/>
    <property type="match status" value="3"/>
</dbReference>
<dbReference type="FunFam" id="3.40.50.12780:FF:000012">
    <property type="entry name" value="Non-ribosomal peptide synthetase"/>
    <property type="match status" value="3"/>
</dbReference>
<dbReference type="InterPro" id="IPR036736">
    <property type="entry name" value="ACP-like_sf"/>
</dbReference>
<evidence type="ECO:0000256" key="3">
    <source>
        <dbReference type="ARBA" id="ARBA00022450"/>
    </source>
</evidence>
<keyword evidence="11" id="KW-1185">Reference proteome</keyword>
<dbReference type="InterPro" id="IPR025110">
    <property type="entry name" value="AMP-bd_C"/>
</dbReference>
<feature type="domain" description="Carrier" evidence="7">
    <location>
        <begin position="971"/>
        <end position="1046"/>
    </location>
</feature>
<dbReference type="CDD" id="cd19543">
    <property type="entry name" value="DCL_NRPS"/>
    <property type="match status" value="1"/>
</dbReference>
<dbReference type="SUPFAM" id="SSF56801">
    <property type="entry name" value="Acetyl-CoA synthetase-like"/>
    <property type="match status" value="3"/>
</dbReference>
<dbReference type="CDD" id="cd19534">
    <property type="entry name" value="E_NRPS"/>
    <property type="match status" value="1"/>
</dbReference>
<evidence type="ECO:0000256" key="1">
    <source>
        <dbReference type="ARBA" id="ARBA00001957"/>
    </source>
</evidence>
<evidence type="ECO:0000256" key="2">
    <source>
        <dbReference type="ARBA" id="ARBA00006432"/>
    </source>
</evidence>
<dbReference type="CDD" id="cd05930">
    <property type="entry name" value="A_NRPS"/>
    <property type="match status" value="2"/>
</dbReference>
<proteinExistence type="inferred from homology"/>
<evidence type="ECO:0000313" key="10">
    <source>
        <dbReference type="Proteomes" id="UP000036168"/>
    </source>
</evidence>
<dbReference type="SMART" id="SM00823">
    <property type="entry name" value="PKS_PP"/>
    <property type="match status" value="3"/>
</dbReference>
<accession>A0A0T6BQS8</accession>
<dbReference type="Gene3D" id="3.40.50.980">
    <property type="match status" value="6"/>
</dbReference>
<comment type="cofactor">
    <cofactor evidence="1">
        <name>pantetheine 4'-phosphate</name>
        <dbReference type="ChEBI" id="CHEBI:47942"/>
    </cofactor>
</comment>
<dbReference type="InterPro" id="IPR023213">
    <property type="entry name" value="CAT-like_dom_sf"/>
</dbReference>
<dbReference type="GO" id="GO:0031177">
    <property type="term" value="F:phosphopantetheine binding"/>
    <property type="evidence" value="ECO:0007669"/>
    <property type="project" value="InterPro"/>
</dbReference>
<dbReference type="CDD" id="cd19531">
    <property type="entry name" value="LCL_NRPS-like"/>
    <property type="match status" value="2"/>
</dbReference>
<dbReference type="Proteomes" id="UP001341297">
    <property type="component" value="Unassembled WGS sequence"/>
</dbReference>
<dbReference type="FunFam" id="2.30.38.10:FF:000001">
    <property type="entry name" value="Non-ribosomal peptide synthetase PvdI"/>
    <property type="match status" value="1"/>
</dbReference>
<evidence type="ECO:0000313" key="11">
    <source>
        <dbReference type="Proteomes" id="UP001341297"/>
    </source>
</evidence>
<dbReference type="GO" id="GO:0008610">
    <property type="term" value="P:lipid biosynthetic process"/>
    <property type="evidence" value="ECO:0007669"/>
    <property type="project" value="UniProtKB-ARBA"/>
</dbReference>
<organism evidence="8 10">
    <name type="scientific">Bacillus glycinifermentans</name>
    <dbReference type="NCBI Taxonomy" id="1664069"/>
    <lineage>
        <taxon>Bacteria</taxon>
        <taxon>Bacillati</taxon>
        <taxon>Bacillota</taxon>
        <taxon>Bacilli</taxon>
        <taxon>Bacillales</taxon>
        <taxon>Bacillaceae</taxon>
        <taxon>Bacillus</taxon>
    </lineage>
</organism>
<feature type="domain" description="Carrier" evidence="7">
    <location>
        <begin position="2003"/>
        <end position="2078"/>
    </location>
</feature>
<evidence type="ECO:0000256" key="4">
    <source>
        <dbReference type="ARBA" id="ARBA00022553"/>
    </source>
</evidence>
<keyword evidence="3" id="KW-0596">Phosphopantetheine</keyword>
<evidence type="ECO:0000259" key="7">
    <source>
        <dbReference type="PROSITE" id="PS50075"/>
    </source>
</evidence>
<keyword evidence="5" id="KW-0677">Repeat</keyword>
<dbReference type="InterPro" id="IPR010071">
    <property type="entry name" value="AA_adenyl_dom"/>
</dbReference>
<dbReference type="GO" id="GO:0044550">
    <property type="term" value="P:secondary metabolite biosynthetic process"/>
    <property type="evidence" value="ECO:0007669"/>
    <property type="project" value="UniProtKB-ARBA"/>
</dbReference>
<dbReference type="GO" id="GO:0005829">
    <property type="term" value="C:cytosol"/>
    <property type="evidence" value="ECO:0007669"/>
    <property type="project" value="TreeGrafter"/>
</dbReference>
<dbReference type="Pfam" id="PF00550">
    <property type="entry name" value="PP-binding"/>
    <property type="match status" value="3"/>
</dbReference>
<dbReference type="PANTHER" id="PTHR45527">
    <property type="entry name" value="NONRIBOSOMAL PEPTIDE SYNTHETASE"/>
    <property type="match status" value="1"/>
</dbReference>
<dbReference type="FunFam" id="3.40.50.980:FF:000001">
    <property type="entry name" value="Non-ribosomal peptide synthetase"/>
    <property type="match status" value="3"/>
</dbReference>
<dbReference type="RefSeq" id="WP_057957563.1">
    <property type="nucleotide sequence ID" value="NZ_CP023481.1"/>
</dbReference>
<dbReference type="Pfam" id="PF00501">
    <property type="entry name" value="AMP-binding"/>
    <property type="match status" value="3"/>
</dbReference>
<dbReference type="Proteomes" id="UP000036168">
    <property type="component" value="Unassembled WGS sequence"/>
</dbReference>
<evidence type="ECO:0000313" key="9">
    <source>
        <dbReference type="EMBL" id="MEC0485146.1"/>
    </source>
</evidence>
<evidence type="ECO:0000256" key="6">
    <source>
        <dbReference type="ARBA" id="ARBA00023194"/>
    </source>
</evidence>
<comment type="caution">
    <text evidence="8">The sequence shown here is derived from an EMBL/GenBank/DDBJ whole genome shotgun (WGS) entry which is preliminary data.</text>
</comment>
<reference evidence="8" key="2">
    <citation type="submission" date="2015-10" db="EMBL/GenBank/DDBJ databases">
        <authorList>
            <person name="Gilbert D.G."/>
        </authorList>
    </citation>
    <scope>NUCLEOTIDE SEQUENCE</scope>
    <source>
        <strain evidence="8">GO-13</strain>
    </source>
</reference>
<dbReference type="NCBIfam" id="TIGR01733">
    <property type="entry name" value="AA-adenyl-dom"/>
    <property type="match status" value="3"/>
</dbReference>
<dbReference type="Gene3D" id="2.30.38.10">
    <property type="entry name" value="Luciferase, Domain 3"/>
    <property type="match status" value="3"/>
</dbReference>
<dbReference type="PROSITE" id="PS50075">
    <property type="entry name" value="CARRIER"/>
    <property type="match status" value="3"/>
</dbReference>
<dbReference type="SUPFAM" id="SSF52777">
    <property type="entry name" value="CoA-dependent acyltransferases"/>
    <property type="match status" value="8"/>
</dbReference>
<name>A0A0T6BQS8_9BACI</name>
<dbReference type="OrthoDB" id="9765680at2"/>
<dbReference type="InterPro" id="IPR001242">
    <property type="entry name" value="Condensation_dom"/>
</dbReference>
<dbReference type="GO" id="GO:0043041">
    <property type="term" value="P:amino acid activation for nonribosomal peptide biosynthetic process"/>
    <property type="evidence" value="ECO:0007669"/>
    <property type="project" value="TreeGrafter"/>
</dbReference>
<dbReference type="PANTHER" id="PTHR45527:SF1">
    <property type="entry name" value="FATTY ACID SYNTHASE"/>
    <property type="match status" value="1"/>
</dbReference>
<dbReference type="Gene3D" id="3.30.559.30">
    <property type="entry name" value="Nonribosomal peptide synthetase, condensation domain"/>
    <property type="match status" value="4"/>
</dbReference>
<dbReference type="GO" id="GO:0003824">
    <property type="term" value="F:catalytic activity"/>
    <property type="evidence" value="ECO:0007669"/>
    <property type="project" value="InterPro"/>
</dbReference>
<reference evidence="9 11" key="3">
    <citation type="submission" date="2023-03" db="EMBL/GenBank/DDBJ databases">
        <title>Agriculturally important microbes genome sequencing.</title>
        <authorList>
            <person name="Dunlap C."/>
        </authorList>
    </citation>
    <scope>NUCLEOTIDE SEQUENCE [LARGE SCALE GENOMIC DNA]</scope>
    <source>
        <strain evidence="9 11">CBP-3203</strain>
    </source>
</reference>
<dbReference type="InterPro" id="IPR020459">
    <property type="entry name" value="AMP-binding"/>
</dbReference>
<dbReference type="Pfam" id="PF00668">
    <property type="entry name" value="Condensation"/>
    <property type="match status" value="4"/>
</dbReference>
<dbReference type="InterPro" id="IPR009081">
    <property type="entry name" value="PP-bd_ACP"/>
</dbReference>
<evidence type="ECO:0000313" key="8">
    <source>
        <dbReference type="EMBL" id="KRT93950.1"/>
    </source>
</evidence>
<dbReference type="NCBIfam" id="TIGR01720">
    <property type="entry name" value="NRPS-para261"/>
    <property type="match status" value="1"/>
</dbReference>
<dbReference type="InterPro" id="IPR010060">
    <property type="entry name" value="NRPS_synth"/>
</dbReference>
<dbReference type="InterPro" id="IPR020806">
    <property type="entry name" value="PKS_PP-bd"/>
</dbReference>
<dbReference type="Gene3D" id="3.30.559.10">
    <property type="entry name" value="Chloramphenicol acetyltransferase-like domain"/>
    <property type="match status" value="4"/>
</dbReference>
<gene>
    <name evidence="8" type="ORF">AB447_216540</name>
    <name evidence="9" type="ORF">P8828_09885</name>
</gene>
<dbReference type="Gene3D" id="3.30.300.30">
    <property type="match status" value="3"/>
</dbReference>
<dbReference type="PROSITE" id="PS00012">
    <property type="entry name" value="PHOSPHOPANTETHEINE"/>
    <property type="match status" value="1"/>
</dbReference>
<dbReference type="PRINTS" id="PR00154">
    <property type="entry name" value="AMPBINDING"/>
</dbReference>
<sequence>MTKKHEIQDIYPLSYMQEGMLFHTLLEKDSQAYVEQASFSMTGKVDTEIFQKSIAVLCARHDIFRTIFVSQNVSVPQQVVLKERTITVEEKDLIHLDRSGQLAFIDDVKKTDRAKGFHLQKDGLMRVILLKTGEREFTCIWSFHHIIMDGWCLGIVLKEFFHIYASLLRQTPLKLEPAVPYGTYIQWLMEQEKDAAARYWDCYLEGFDQQSGLPKQKTAGAKNSQEEVTFSLSKTDTAKLKELAAKEEVTLSTIFHTLWGILLQAYNQTDDAVFGSVISGRPSEIAGIERMIGLFINTVPVRITGTKTPFVKLIKQVQKDALNGQPYSYHPLYEIQAGSAVKQGLIDHILVFENYPVEKEIALLNNGQDAEDLFHIHDFNMEDETNYSFYLMVAPGEDIHLKMRFDSGIHERSFIESVKGHLQHIIAQVLQNPNLTPEELTITTPQEQEDLLSTLKIETKQREYETIQSMFERQAAQSPDEKAIHYEGQSITYKELNETANKLARILRKRGVKRQEPVAIIVERSPALAAGVLGIIKAGAAFVPIDLSHPVERIRYCIENSGCQHIVSQRHLAAVVKSVETEQCVTFMEEAVAERDGSNVETVNTAEDLLYIMYTSGTTGKPKGVLFEHRNMANLLDDQFENACIDFKTNVLQYASCAFDVCYQELFTTLLSGGTLCIVPESIKRDPAQLFLLINAQQIEVVFFPTAFVKMLFNEEHYANNFPNCVKHVITAGEQLTVSHIFKTLLKRNRIRLHNHYGPAETHVVSTSTIHPEGDIPDSPPIGKPISHNAMYILDKNKRLQPRGVAGELYISGASVGRGYVNNPALTKQKFLPDPFRAGAVMYRTGDIARLRTDGQMDYIGRTDDQVKIRGYRVEPKEIEVTLANHPAVKEAVVLVQKDSEGEHELCAYYSTRKPIDPSALRHDLADVIPDYMMPVKWTAVPAIPLTVNGKVDKSALPEPTSSASHQSYAAPRNLNELKLSQLWEDVLKRGPVGIRDNFFELGGHSLKATSLISRIAKEWNVQIPLRDVFAHPTVEGLATVISEAEENPFASIQQVQTKETYPVSSAQKRMYVLHQLDSGGISYNIPAVLELTGEFDRHRVEAVFRELIRRHEPLRTSFETGEDGEPVQRIHEKVPFEFLSESSSESFIRPFDLGKAPLFRAGFVTVEKGRYLLLVDMHHIISDGVSIHLLMREFSELYKGHEPAPLRIQYKDYAAWQETFKTSDIYKRQESYWLKQLAGELPVLELPTDKPRPAAKSFAGDRVPFVISRELTSRLQQLAGENRCTLYMTLLGIYTVLLSRLSGQEDIIVGSPIAGRPHADLESVLGMFVNTLALRTRPVSGISFKQYLQDIRETALEAYEHQDYPLEELVDRLGVQREMSRNPLFDTTFALQNMERQQLSMEGLELRQKDISHPVSKFDLSLYMAESGGQLYCQFEYSTDLFERETIQRWADFFKTLAKNAAHHPELELDHLSILSKEEETALLQNFSPMKKIDFPLDQLLHDQLEQQAEKTPDRPAVLADGISITYKELNERANQIAWKLIDRGIQQEDVIAIMGRRSPEMLIGIYGILKAGAAYLPIDPDYPKERIRFLMRDSGAKILLASSDLAEASMFEGTILPLDDSCKSHREAVSNPNLPVPPDALAYIIYTSGSTGRPKGVQVEHRSAVNFLYSLQTRYSLIDSDIILHKTSYSFDASIWELFWWPFAGASVYLLPQGGEKDPEIILKALEEKRMTAAHFVPSMLHSFLEYINNRNKPANIRHLKRVFAGGEQLGAHLVSRFHELLPGTELTNSYGPTEATVEAAYFDVPKRKVLHHVPIGRSGHNMRLYILNKKRQLLPFGCRGELYIAGAGVARGYLNRPELTEERFLDDPFYPGERMYQTGDLARWLPDGTVEWLGRTDGQVKIRGYRIEPGEVEAALRQIDGVREAAVVARSEGAETELYAYIEGQDQQTVRMELTERLPAYMMPSSFIEMKEWPVTPSGKLDRKALPAPREAAGRRAYTAPRNITEMKLAKLWEEVLKNGPIGIHDHFFERGGHSLKATALVSRIAKVFGVQVPLKEIFARPTLEELAAVIQELDESPYAAIEPAEKQNTYPVSSAQKRMYVLQQLEDGGVGYNMPAALKLTGPLDRARLNAVFRELIRRHESLRTSFETGADGEPVQRIHDDVPFQLIEEESAEDFVRPFKLQEAPLFRAGLVEEAEERHLLLVDMHHIISDGVSVNTLIREFCELYANRTLAPLRIQYKDYAVWQQAFKQEERYQSEEAYWLKQLDGELPVLELPADNARPAVRSFAGDHVSFSLDADTSAGLYEIARENGCTLYMVLLAAYSTLLARLSGQEDIVIGSPIAGRPHKDLEPVIGMFVNTLAIRTHPTENKRFSDFLREVRQTALEAFEHQDYPFEELVDRLDVVRDMSRNPLFDAMLVVQNMEHQELFLDGLHIQPADMSQTVSKFDLTLQVSEGDERIHFRFEYASSLFKQETIERWTSHFMTMLQHIVHAPQTALQAISMLTAKEQQLLKTNFNRMPEQHRPNITVHELFARQAAKSPSATALITREGVLTYQELDEWSNKIARTLQDRGIGPDIAVGIMIPKSTGLIAAVLGTWKAGGAYVPIDLGYPDERKQYVLADSGAKLLITDKKAIHQVPDGFKGEVLLIEDVREQDTAPILSASGPDDLAYIIYTSGTTGKPKGVMVEHRGVAYTVQWRSAFYEFHDQDIVLQLSSFSFDAFVTSMFAPLISGVQTVIPAEEEAKDILAIKQYLAHYGITHMNLVPILYRTLLDVLQPEDVQTLRLVTLGGEAIERNLLERSFSLRPDIEISNEYGPTESSITATAARRLKRQENVTIGRPIAYTNVYILKGDHLQPIGVTGELCITGPGLARGYINLPEQTAQAFVQDPFHPDQRMYRTGDLAKWLPDGTLQYVGRMDEQVKIRGHRIEIKEVEAALSGLAGVKEAAVVDSVTAAGHKELCAYLVVENGTDCGMVQRALAKKVPAYMVPAFFQTLDALPTMPNGKLNKPALAKIPHKEETRQTFTAPTTDIEKELAAIWCGVLGVDKIGIDESFFELGGDSIKALQVSARLHQSGKQLAVKDIFSHPTIQELAPYVRLSQQPISQASVEGEVMWSPVQKWFLSQDMKDAHHFNQSVMLHRTNPLDEEALRKTLKAITVHHDALRLICAKDEQGNLRLYNRPANIGEDQLYNLRIFNLTGASKDNEHIIKHQVRELQKAMDLENGPLVQAGLFRSSEGDDLFLSIHHLAVDGISWRIILEDLASGYEQAIRGDDIVLPPKTASFQTYTEQLAKYAESRRLLQQADYWRAIEQHETVELPKEQTHIDKSVLKKRDTLSFTLAQQETDALLKDVHKAYNTDTQDLLLASAVLAIQQWAPQPALKIALEGHGRQSEAAHHDISRTVGWFTAIYPVLLQLEPNTWAENHEEYMIRTLKITKDTLRRIPDKGFGYGVLKYMTSPEKAKIEFGKAPDICFNYLGQFDIADRAQTETEQLDAFTFSPLGGGEDISSTWKREQSLDISALIAEGRLTVNMTYETDRFQKETIERLSQDCQYYLRKLINHCLSKTESEKTVSDFDDRELTEEAFKSITDLLGFH</sequence>
<keyword evidence="6" id="KW-0045">Antibiotic biosynthesis</keyword>
<feature type="domain" description="Carrier" evidence="7">
    <location>
        <begin position="3031"/>
        <end position="3105"/>
    </location>
</feature>
<keyword evidence="4" id="KW-0597">Phosphoprotein</keyword>